<dbReference type="PROSITE" id="PS50011">
    <property type="entry name" value="PROTEIN_KINASE_DOM"/>
    <property type="match status" value="1"/>
</dbReference>
<keyword evidence="4" id="KW-0418">Kinase</keyword>
<dbReference type="Pfam" id="PF00595">
    <property type="entry name" value="PDZ"/>
    <property type="match status" value="1"/>
</dbReference>
<dbReference type="FunFam" id="1.10.510.10:FF:001549">
    <property type="entry name" value="Serine/threonine protein kinase, putative"/>
    <property type="match status" value="1"/>
</dbReference>
<dbReference type="SUPFAM" id="SSF50156">
    <property type="entry name" value="PDZ domain-like"/>
    <property type="match status" value="2"/>
</dbReference>
<proteinExistence type="predicted"/>
<dbReference type="PANTHER" id="PTHR24351">
    <property type="entry name" value="RIBOSOMAL PROTEIN S6 KINASE"/>
    <property type="match status" value="1"/>
</dbReference>
<feature type="domain" description="Protein kinase" evidence="6">
    <location>
        <begin position="1"/>
        <end position="96"/>
    </location>
</feature>
<dbReference type="GO" id="GO:0005524">
    <property type="term" value="F:ATP binding"/>
    <property type="evidence" value="ECO:0007669"/>
    <property type="project" value="UniProtKB-KW"/>
</dbReference>
<dbReference type="Pfam" id="PF00069">
    <property type="entry name" value="Pkinase"/>
    <property type="match status" value="1"/>
</dbReference>
<sequence length="406" mass="44834">MGTQWHLLDAGRAADWWSAGIVMYKLMTGRVPFRGKSKQLLRERIISSPLKWPRPEDHPNSATTPGKDMTYRMLKKNPVDRLGSKNYSDLKTHPFFDQFNWQMLYKKELCNIPSIAEILHNGAGIGHSGCLVCELPEDDKHAILTPGVPPERRIEDHEGVEGKESLPAEKVDIVLYRNKKYFKFSDFGFTLRRVRGEEANFIYVDAVTKGSPADVAKVLPLDVLMNVNGVPVGETPLAQINKIISSVGEQLAISVMASSPYRLLTSRRDMLGIMRSIPRESAVVKAAPGSSTGGKTYGVTILDVDVTDEKLKRSSKCFMLLRADVASCNNKMVFPGDVVFEINGTSVDGMSRPQVDQLLNTGKPEVTLCVVPLSPMRKNRYLISKLLETGGTDINVPSKSTGATIG</sequence>
<reference evidence="8" key="2">
    <citation type="submission" date="2021-09" db="EMBL/GenBank/DDBJ databases">
        <authorList>
            <person name="Jia N."/>
            <person name="Wang J."/>
            <person name="Shi W."/>
            <person name="Du L."/>
            <person name="Sun Y."/>
            <person name="Zhan W."/>
            <person name="Jiang J."/>
            <person name="Wang Q."/>
            <person name="Zhang B."/>
            <person name="Ji P."/>
            <person name="Sakyi L.B."/>
            <person name="Cui X."/>
            <person name="Yuan T."/>
            <person name="Jiang B."/>
            <person name="Yang W."/>
            <person name="Lam T.T.-Y."/>
            <person name="Chang Q."/>
            <person name="Ding S."/>
            <person name="Wang X."/>
            <person name="Zhu J."/>
            <person name="Ruan X."/>
            <person name="Zhao L."/>
            <person name="Wei J."/>
            <person name="Que T."/>
            <person name="Du C."/>
            <person name="Cheng J."/>
            <person name="Dai P."/>
            <person name="Han X."/>
            <person name="Huang E."/>
            <person name="Gao Y."/>
            <person name="Liu J."/>
            <person name="Shao H."/>
            <person name="Ye R."/>
            <person name="Li L."/>
            <person name="Wei W."/>
            <person name="Wang X."/>
            <person name="Wang C."/>
            <person name="Huo Q."/>
            <person name="Li W."/>
            <person name="Guo W."/>
            <person name="Chen H."/>
            <person name="Chen S."/>
            <person name="Zhou L."/>
            <person name="Zhou L."/>
            <person name="Ni X."/>
            <person name="Tian J."/>
            <person name="Zhou Y."/>
            <person name="Sheng Y."/>
            <person name="Liu T."/>
            <person name="Pan Y."/>
            <person name="Xia L."/>
            <person name="Li J."/>
            <person name="Zhao F."/>
            <person name="Cao W."/>
        </authorList>
    </citation>
    <scope>NUCLEOTIDE SEQUENCE</scope>
    <source>
        <strain evidence="8">Rsan-2018</strain>
        <tissue evidence="8">Larvae</tissue>
    </source>
</reference>
<evidence type="ECO:0008006" key="10">
    <source>
        <dbReference type="Google" id="ProtNLM"/>
    </source>
</evidence>
<dbReference type="GO" id="GO:0004674">
    <property type="term" value="F:protein serine/threonine kinase activity"/>
    <property type="evidence" value="ECO:0007669"/>
    <property type="project" value="UniProtKB-KW"/>
</dbReference>
<evidence type="ECO:0000313" key="8">
    <source>
        <dbReference type="EMBL" id="KAH7983820.1"/>
    </source>
</evidence>
<protein>
    <recommendedName>
        <fullName evidence="10">Serine/threonine protein kinase</fullName>
    </recommendedName>
</protein>
<dbReference type="Gene3D" id="2.30.42.10">
    <property type="match status" value="2"/>
</dbReference>
<dbReference type="InterPro" id="IPR036034">
    <property type="entry name" value="PDZ_sf"/>
</dbReference>
<evidence type="ECO:0000256" key="3">
    <source>
        <dbReference type="ARBA" id="ARBA00022741"/>
    </source>
</evidence>
<evidence type="ECO:0000259" key="6">
    <source>
        <dbReference type="PROSITE" id="PS50011"/>
    </source>
</evidence>
<dbReference type="InterPro" id="IPR001478">
    <property type="entry name" value="PDZ"/>
</dbReference>
<dbReference type="PROSITE" id="PS50106">
    <property type="entry name" value="PDZ"/>
    <property type="match status" value="1"/>
</dbReference>
<dbReference type="AlphaFoldDB" id="A0A9D4YQ81"/>
<dbReference type="InterPro" id="IPR000719">
    <property type="entry name" value="Prot_kinase_dom"/>
</dbReference>
<evidence type="ECO:0000259" key="7">
    <source>
        <dbReference type="PROSITE" id="PS50106"/>
    </source>
</evidence>
<name>A0A9D4YQ81_RHISA</name>
<evidence type="ECO:0000256" key="2">
    <source>
        <dbReference type="ARBA" id="ARBA00022679"/>
    </source>
</evidence>
<reference evidence="8" key="1">
    <citation type="journal article" date="2020" name="Cell">
        <title>Large-Scale Comparative Analyses of Tick Genomes Elucidate Their Genetic Diversity and Vector Capacities.</title>
        <authorList>
            <consortium name="Tick Genome and Microbiome Consortium (TIGMIC)"/>
            <person name="Jia N."/>
            <person name="Wang J."/>
            <person name="Shi W."/>
            <person name="Du L."/>
            <person name="Sun Y."/>
            <person name="Zhan W."/>
            <person name="Jiang J.F."/>
            <person name="Wang Q."/>
            <person name="Zhang B."/>
            <person name="Ji P."/>
            <person name="Bell-Sakyi L."/>
            <person name="Cui X.M."/>
            <person name="Yuan T.T."/>
            <person name="Jiang B.G."/>
            <person name="Yang W.F."/>
            <person name="Lam T.T."/>
            <person name="Chang Q.C."/>
            <person name="Ding S.J."/>
            <person name="Wang X.J."/>
            <person name="Zhu J.G."/>
            <person name="Ruan X.D."/>
            <person name="Zhao L."/>
            <person name="Wei J.T."/>
            <person name="Ye R.Z."/>
            <person name="Que T.C."/>
            <person name="Du C.H."/>
            <person name="Zhou Y.H."/>
            <person name="Cheng J.X."/>
            <person name="Dai P.F."/>
            <person name="Guo W.B."/>
            <person name="Han X.H."/>
            <person name="Huang E.J."/>
            <person name="Li L.F."/>
            <person name="Wei W."/>
            <person name="Gao Y.C."/>
            <person name="Liu J.Z."/>
            <person name="Shao H.Z."/>
            <person name="Wang X."/>
            <person name="Wang C.C."/>
            <person name="Yang T.C."/>
            <person name="Huo Q.B."/>
            <person name="Li W."/>
            <person name="Chen H.Y."/>
            <person name="Chen S.E."/>
            <person name="Zhou L.G."/>
            <person name="Ni X.B."/>
            <person name="Tian J.H."/>
            <person name="Sheng Y."/>
            <person name="Liu T."/>
            <person name="Pan Y.S."/>
            <person name="Xia L.Y."/>
            <person name="Li J."/>
            <person name="Zhao F."/>
            <person name="Cao W.C."/>
        </authorList>
    </citation>
    <scope>NUCLEOTIDE SEQUENCE</scope>
    <source>
        <strain evidence="8">Rsan-2018</strain>
    </source>
</reference>
<keyword evidence="2" id="KW-0808">Transferase</keyword>
<gene>
    <name evidence="8" type="ORF">HPB52_014595</name>
</gene>
<keyword evidence="1" id="KW-0723">Serine/threonine-protein kinase</keyword>
<evidence type="ECO:0000256" key="5">
    <source>
        <dbReference type="ARBA" id="ARBA00022840"/>
    </source>
</evidence>
<dbReference type="Gene3D" id="1.10.510.10">
    <property type="entry name" value="Transferase(Phosphotransferase) domain 1"/>
    <property type="match status" value="1"/>
</dbReference>
<keyword evidence="9" id="KW-1185">Reference proteome</keyword>
<dbReference type="EMBL" id="JABSTV010001245">
    <property type="protein sequence ID" value="KAH7983820.1"/>
    <property type="molecule type" value="Genomic_DNA"/>
</dbReference>
<keyword evidence="5" id="KW-0067">ATP-binding</keyword>
<feature type="domain" description="PDZ" evidence="7">
    <location>
        <begin position="172"/>
        <end position="259"/>
    </location>
</feature>
<keyword evidence="3" id="KW-0547">Nucleotide-binding</keyword>
<evidence type="ECO:0000256" key="1">
    <source>
        <dbReference type="ARBA" id="ARBA00022527"/>
    </source>
</evidence>
<evidence type="ECO:0000313" key="9">
    <source>
        <dbReference type="Proteomes" id="UP000821837"/>
    </source>
</evidence>
<evidence type="ECO:0000256" key="4">
    <source>
        <dbReference type="ARBA" id="ARBA00022777"/>
    </source>
</evidence>
<dbReference type="VEuPathDB" id="VectorBase:RSAN_050717"/>
<accession>A0A9D4YQ81</accession>
<comment type="caution">
    <text evidence="8">The sequence shown here is derived from an EMBL/GenBank/DDBJ whole genome shotgun (WGS) entry which is preliminary data.</text>
</comment>
<organism evidence="8 9">
    <name type="scientific">Rhipicephalus sanguineus</name>
    <name type="common">Brown dog tick</name>
    <name type="synonym">Ixodes sanguineus</name>
    <dbReference type="NCBI Taxonomy" id="34632"/>
    <lineage>
        <taxon>Eukaryota</taxon>
        <taxon>Metazoa</taxon>
        <taxon>Ecdysozoa</taxon>
        <taxon>Arthropoda</taxon>
        <taxon>Chelicerata</taxon>
        <taxon>Arachnida</taxon>
        <taxon>Acari</taxon>
        <taxon>Parasitiformes</taxon>
        <taxon>Ixodida</taxon>
        <taxon>Ixodoidea</taxon>
        <taxon>Ixodidae</taxon>
        <taxon>Rhipicephalinae</taxon>
        <taxon>Rhipicephalus</taxon>
        <taxon>Rhipicephalus</taxon>
    </lineage>
</organism>
<dbReference type="InterPro" id="IPR011009">
    <property type="entry name" value="Kinase-like_dom_sf"/>
</dbReference>
<dbReference type="SUPFAM" id="SSF56112">
    <property type="entry name" value="Protein kinase-like (PK-like)"/>
    <property type="match status" value="1"/>
</dbReference>
<dbReference type="SMART" id="SM00228">
    <property type="entry name" value="PDZ"/>
    <property type="match status" value="2"/>
</dbReference>
<dbReference type="Proteomes" id="UP000821837">
    <property type="component" value="Chromosome 1"/>
</dbReference>